<dbReference type="EC" id="5.3.1.16" evidence="5 12"/>
<dbReference type="GO" id="GO:0000105">
    <property type="term" value="P:L-histidine biosynthetic process"/>
    <property type="evidence" value="ECO:0007669"/>
    <property type="project" value="UniProtKB-UniRule"/>
</dbReference>
<comment type="catalytic activity">
    <reaction evidence="1 12 14">
        <text>1-(5-phospho-beta-D-ribosyl)-5-[(5-phospho-beta-D-ribosylamino)methylideneamino]imidazole-4-carboxamide = 5-[(5-phospho-1-deoxy-D-ribulos-1-ylimino)methylamino]-1-(5-phospho-beta-D-ribosyl)imidazole-4-carboxamide</text>
        <dbReference type="Rhea" id="RHEA:15469"/>
        <dbReference type="ChEBI" id="CHEBI:58435"/>
        <dbReference type="ChEBI" id="CHEBI:58525"/>
        <dbReference type="EC" id="5.3.1.16"/>
    </reaction>
</comment>
<dbReference type="EMBL" id="VUNA01000001">
    <property type="protein sequence ID" value="MST69869.1"/>
    <property type="molecule type" value="Genomic_DNA"/>
</dbReference>
<proteinExistence type="inferred from homology"/>
<dbReference type="PANTHER" id="PTHR43090:SF2">
    <property type="entry name" value="1-(5-PHOSPHORIBOSYL)-5-[(5-PHOSPHORIBOSYLAMINO)METHYLIDENEAMINO] IMIDAZOLE-4-CARBOXAMIDE ISOMERASE"/>
    <property type="match status" value="1"/>
</dbReference>
<evidence type="ECO:0000256" key="10">
    <source>
        <dbReference type="ARBA" id="ARBA00023235"/>
    </source>
</evidence>
<dbReference type="SUPFAM" id="SSF51366">
    <property type="entry name" value="Ribulose-phoshate binding barrel"/>
    <property type="match status" value="1"/>
</dbReference>
<dbReference type="AlphaFoldDB" id="A0A6N7XIV8"/>
<evidence type="ECO:0000256" key="1">
    <source>
        <dbReference type="ARBA" id="ARBA00000901"/>
    </source>
</evidence>
<evidence type="ECO:0000313" key="16">
    <source>
        <dbReference type="Proteomes" id="UP000469424"/>
    </source>
</evidence>
<dbReference type="NCBIfam" id="TIGR00007">
    <property type="entry name" value="1-(5-phosphoribosyl)-5-[(5-phosphoribosylamino)methylideneamino]imidazole-4-carboxamide isomerase"/>
    <property type="match status" value="1"/>
</dbReference>
<dbReference type="InterPro" id="IPR006062">
    <property type="entry name" value="His_biosynth"/>
</dbReference>
<evidence type="ECO:0000256" key="13">
    <source>
        <dbReference type="RuleBase" id="RU003657"/>
    </source>
</evidence>
<comment type="pathway">
    <text evidence="3 12 14">Amino-acid biosynthesis; L-histidine biosynthesis; L-histidine from 5-phospho-alpha-D-ribose 1-diphosphate: step 4/9.</text>
</comment>
<dbReference type="InterPro" id="IPR013785">
    <property type="entry name" value="Aldolase_TIM"/>
</dbReference>
<evidence type="ECO:0000256" key="8">
    <source>
        <dbReference type="ARBA" id="ARBA00022605"/>
    </source>
</evidence>
<comment type="subcellular location">
    <subcellularLocation>
        <location evidence="2 12 14">Cytoplasm</location>
    </subcellularLocation>
</comment>
<evidence type="ECO:0000256" key="7">
    <source>
        <dbReference type="ARBA" id="ARBA00022490"/>
    </source>
</evidence>
<comment type="caution">
    <text evidence="15">The sequence shown here is derived from an EMBL/GenBank/DDBJ whole genome shotgun (WGS) entry which is preliminary data.</text>
</comment>
<dbReference type="InterPro" id="IPR006063">
    <property type="entry name" value="HisA_bact_arch"/>
</dbReference>
<dbReference type="PANTHER" id="PTHR43090">
    <property type="entry name" value="1-(5-PHOSPHORIBOSYL)-5-[(5-PHOSPHORIBOSYLAMINO)METHYLIDENEAMINO] IMIDAZOLE-4-CARBOXAMIDE ISOMERASE"/>
    <property type="match status" value="1"/>
</dbReference>
<dbReference type="CDD" id="cd04732">
    <property type="entry name" value="HisA"/>
    <property type="match status" value="1"/>
</dbReference>
<keyword evidence="10 12" id="KW-0413">Isomerase</keyword>
<dbReference type="InterPro" id="IPR044524">
    <property type="entry name" value="Isoase_HisA-like"/>
</dbReference>
<gene>
    <name evidence="12 15" type="primary">hisA</name>
    <name evidence="15" type="ORF">FYJ65_00695</name>
</gene>
<comment type="similarity">
    <text evidence="4 12 13">Belongs to the HisA/HisF family.</text>
</comment>
<evidence type="ECO:0000256" key="14">
    <source>
        <dbReference type="RuleBase" id="RU003658"/>
    </source>
</evidence>
<dbReference type="Proteomes" id="UP000469424">
    <property type="component" value="Unassembled WGS sequence"/>
</dbReference>
<reference evidence="15 16" key="1">
    <citation type="submission" date="2019-08" db="EMBL/GenBank/DDBJ databases">
        <title>In-depth cultivation of the pig gut microbiome towards novel bacterial diversity and tailored functional studies.</title>
        <authorList>
            <person name="Wylensek D."/>
            <person name="Hitch T.C.A."/>
            <person name="Clavel T."/>
        </authorList>
    </citation>
    <scope>NUCLEOTIDE SEQUENCE [LARGE SCALE GENOMIC DNA]</scope>
    <source>
        <strain evidence="15 16">WCA-MUC-591-APC-4B</strain>
    </source>
</reference>
<feature type="active site" description="Proton acceptor" evidence="12">
    <location>
        <position position="8"/>
    </location>
</feature>
<evidence type="ECO:0000256" key="5">
    <source>
        <dbReference type="ARBA" id="ARBA00012550"/>
    </source>
</evidence>
<evidence type="ECO:0000256" key="3">
    <source>
        <dbReference type="ARBA" id="ARBA00005133"/>
    </source>
</evidence>
<evidence type="ECO:0000256" key="11">
    <source>
        <dbReference type="ARBA" id="ARBA00030547"/>
    </source>
</evidence>
<accession>A0A6N7XIV8</accession>
<name>A0A6N7XIV8_9FIRM</name>
<dbReference type="GO" id="GO:0003949">
    <property type="term" value="F:1-(5-phosphoribosyl)-5-[(5-phosphoribosylamino)methylideneamino]imidazole-4-carboxamide isomerase activity"/>
    <property type="evidence" value="ECO:0007669"/>
    <property type="project" value="UniProtKB-UniRule"/>
</dbReference>
<evidence type="ECO:0000256" key="4">
    <source>
        <dbReference type="ARBA" id="ARBA00009667"/>
    </source>
</evidence>
<evidence type="ECO:0000256" key="2">
    <source>
        <dbReference type="ARBA" id="ARBA00004496"/>
    </source>
</evidence>
<dbReference type="UniPathway" id="UPA00031">
    <property type="reaction ID" value="UER00009"/>
</dbReference>
<feature type="active site" description="Proton donor" evidence="12">
    <location>
        <position position="129"/>
    </location>
</feature>
<dbReference type="Pfam" id="PF00977">
    <property type="entry name" value="His_biosynth"/>
    <property type="match status" value="1"/>
</dbReference>
<evidence type="ECO:0000256" key="9">
    <source>
        <dbReference type="ARBA" id="ARBA00023102"/>
    </source>
</evidence>
<dbReference type="InterPro" id="IPR023016">
    <property type="entry name" value="HisA/PriA"/>
</dbReference>
<protein>
    <recommendedName>
        <fullName evidence="6 12">1-(5-phosphoribosyl)-5-[(5-phosphoribosylamino)methylideneamino] imidazole-4-carboxamide isomerase</fullName>
        <ecNumber evidence="5 12">5.3.1.16</ecNumber>
    </recommendedName>
    <alternativeName>
        <fullName evidence="11 12">Phosphoribosylformimino-5-aminoimidazole carboxamide ribotide isomerase</fullName>
    </alternativeName>
</protein>
<keyword evidence="7 12" id="KW-0963">Cytoplasm</keyword>
<keyword evidence="16" id="KW-1185">Reference proteome</keyword>
<dbReference type="FunFam" id="3.20.20.70:FF:000009">
    <property type="entry name" value="1-(5-phosphoribosyl)-5-[(5-phosphoribosylamino)methylideneamino] imidazole-4-carboxamide isomerase"/>
    <property type="match status" value="1"/>
</dbReference>
<organism evidence="15 16">
    <name type="scientific">Mogibacterium kristiansenii</name>
    <dbReference type="NCBI Taxonomy" id="2606708"/>
    <lineage>
        <taxon>Bacteria</taxon>
        <taxon>Bacillati</taxon>
        <taxon>Bacillota</taxon>
        <taxon>Clostridia</taxon>
        <taxon>Peptostreptococcales</taxon>
        <taxon>Anaerovoracaceae</taxon>
        <taxon>Mogibacterium</taxon>
    </lineage>
</organism>
<dbReference type="InterPro" id="IPR011060">
    <property type="entry name" value="RibuloseP-bd_barrel"/>
</dbReference>
<sequence>MKILPAIDLYEGKAVRLFRGDYEQMTVYDENPVNTALKFKEAGARWIHVVDLEGARDGGTPNMGVIKEIIDATGLKVEIGGGIRNMETIEKYIDMGASRIILGTSAITNENLVVEATRLHGNRIAVGADVKDGYVAIRGWTQKSMYTLHDFCENMQMKGVKYIICTDISKDGALEGTNRAMYEKLTAKYKMRFIASGGISSIEDIRALKDIGLYGAIIGKAYYQGVIDLKSAIQEAE</sequence>
<dbReference type="GO" id="GO:0005737">
    <property type="term" value="C:cytoplasm"/>
    <property type="evidence" value="ECO:0007669"/>
    <property type="project" value="UniProtKB-SubCell"/>
</dbReference>
<keyword evidence="8 12" id="KW-0028">Amino-acid biosynthesis</keyword>
<dbReference type="GO" id="GO:0000162">
    <property type="term" value="P:L-tryptophan biosynthetic process"/>
    <property type="evidence" value="ECO:0007669"/>
    <property type="project" value="TreeGrafter"/>
</dbReference>
<dbReference type="Gene3D" id="3.20.20.70">
    <property type="entry name" value="Aldolase class I"/>
    <property type="match status" value="1"/>
</dbReference>
<evidence type="ECO:0000256" key="6">
    <source>
        <dbReference type="ARBA" id="ARBA00018464"/>
    </source>
</evidence>
<keyword evidence="9 12" id="KW-0368">Histidine biosynthesis</keyword>
<dbReference type="HAMAP" id="MF_01014">
    <property type="entry name" value="HisA"/>
    <property type="match status" value="1"/>
</dbReference>
<dbReference type="RefSeq" id="WP_154553427.1">
    <property type="nucleotide sequence ID" value="NZ_VUNA01000001.1"/>
</dbReference>
<evidence type="ECO:0000256" key="12">
    <source>
        <dbReference type="HAMAP-Rule" id="MF_01014"/>
    </source>
</evidence>
<evidence type="ECO:0000313" key="15">
    <source>
        <dbReference type="EMBL" id="MST69869.1"/>
    </source>
</evidence>